<evidence type="ECO:0000256" key="5">
    <source>
        <dbReference type="ARBA" id="ARBA00012269"/>
    </source>
</evidence>
<keyword evidence="8" id="KW-0847">Vitamin C</keyword>
<proteinExistence type="inferred from homology"/>
<sequence>HMFSIAPAVMNYVLGIYSAMTLFHAWMMVSCEVFSSTSQIHHLATVRSAILDAISNNVKTENDDIKRVLDVFRRDVESLEGVHDAWEYVGHPVYVYHMLKHYVTLFKVAVNSDNKAVMNALTEVLGESLIPTEEDLVGWCKGIFTIQNMYNISSKDIASGLIAGRESKPLNKEDIKFIAEVAHSSKNHLLSLEWVDLWLSNVVEDCKERKVCIREEFREGKIVAETNDVLLLKAKAFTQTSQFSKAVHILEQLEENDPENDEFSDQMSKTRKLQSMIRESPDGQKHMNSRGRGFVDAETKLTITELHRSLCRGEDLMNSTMKSTLFCRYRKTETPFYQFKEEVMHVEPHISMFYDVLSDDEALALQIAAEPDLYRAKVGGPGKRMVIEGRTAKLTWIKDDHPDPTIKLLSKRVEHITGLSTQYRKRKASADAFQVVDYGIGGQYIPHRDYQAPAQFKNNPEIVRESGNRLATFMFYLTDVEAGGATVFPYFKVGVSPVKNAAVFWYDLARSGQTMAETLHAGCPVLLGRKWVANKWIREYGQEFRRPCSIDKDTLKE</sequence>
<evidence type="ECO:0000256" key="6">
    <source>
        <dbReference type="ARBA" id="ARBA00022723"/>
    </source>
</evidence>
<evidence type="ECO:0000256" key="7">
    <source>
        <dbReference type="ARBA" id="ARBA00022824"/>
    </source>
</evidence>
<dbReference type="SMART" id="SM00702">
    <property type="entry name" value="P4Hc"/>
    <property type="match status" value="1"/>
</dbReference>
<evidence type="ECO:0000313" key="13">
    <source>
        <dbReference type="EMBL" id="CAH1796521.1"/>
    </source>
</evidence>
<evidence type="ECO:0000256" key="8">
    <source>
        <dbReference type="ARBA" id="ARBA00022896"/>
    </source>
</evidence>
<keyword evidence="6" id="KW-0479">Metal-binding</keyword>
<comment type="caution">
    <text evidence="13">The sequence shown here is derived from an EMBL/GenBank/DDBJ whole genome shotgun (WGS) entry which is preliminary data.</text>
</comment>
<dbReference type="InterPro" id="IPR011990">
    <property type="entry name" value="TPR-like_helical_dom_sf"/>
</dbReference>
<evidence type="ECO:0000313" key="14">
    <source>
        <dbReference type="Proteomes" id="UP000749559"/>
    </source>
</evidence>
<dbReference type="GO" id="GO:0005506">
    <property type="term" value="F:iron ion binding"/>
    <property type="evidence" value="ECO:0007669"/>
    <property type="project" value="InterPro"/>
</dbReference>
<keyword evidence="7" id="KW-0256">Endoplasmic reticulum</keyword>
<keyword evidence="11" id="KW-0408">Iron</keyword>
<keyword evidence="9" id="KW-0223">Dioxygenase</keyword>
<dbReference type="InterPro" id="IPR013547">
    <property type="entry name" value="P4H_N"/>
</dbReference>
<evidence type="ECO:0000256" key="1">
    <source>
        <dbReference type="ARBA" id="ARBA00001961"/>
    </source>
</evidence>
<dbReference type="PROSITE" id="PS51471">
    <property type="entry name" value="FE2OG_OXY"/>
    <property type="match status" value="1"/>
</dbReference>
<keyword evidence="12" id="KW-0325">Glycoprotein</keyword>
<evidence type="ECO:0000256" key="3">
    <source>
        <dbReference type="ARBA" id="ARBA00004319"/>
    </source>
</evidence>
<evidence type="ECO:0000256" key="4">
    <source>
        <dbReference type="ARBA" id="ARBA00006511"/>
    </source>
</evidence>
<comment type="function">
    <text evidence="2">Catalyzes the post-translational formation of 4-hydroxyproline in -Xaa-Pro-Gly- sequences in collagens and other proteins.</text>
</comment>
<dbReference type="InterPro" id="IPR005123">
    <property type="entry name" value="Oxoglu/Fe-dep_dioxygenase_dom"/>
</dbReference>
<dbReference type="GO" id="GO:0031418">
    <property type="term" value="F:L-ascorbic acid binding"/>
    <property type="evidence" value="ECO:0007669"/>
    <property type="project" value="UniProtKB-KW"/>
</dbReference>
<protein>
    <recommendedName>
        <fullName evidence="5">procollagen-proline 4-dioxygenase</fullName>
        <ecNumber evidence="5">1.14.11.2</ecNumber>
    </recommendedName>
</protein>
<dbReference type="PANTHER" id="PTHR10869:SF244">
    <property type="entry name" value="PROLYL 4-HYDROXYLASE SUBUNIT ALPHA-2"/>
    <property type="match status" value="1"/>
</dbReference>
<dbReference type="Proteomes" id="UP000749559">
    <property type="component" value="Unassembled WGS sequence"/>
</dbReference>
<comment type="similarity">
    <text evidence="4">Belongs to the P4HA family.</text>
</comment>
<dbReference type="OrthoDB" id="420380at2759"/>
<dbReference type="InterPro" id="IPR006620">
    <property type="entry name" value="Pro_4_hyd_alph"/>
</dbReference>
<dbReference type="AlphaFoldDB" id="A0A8J1TWS5"/>
<dbReference type="Gene3D" id="2.60.120.620">
    <property type="entry name" value="q2cbj1_9rhob like domain"/>
    <property type="match status" value="1"/>
</dbReference>
<evidence type="ECO:0000256" key="11">
    <source>
        <dbReference type="ARBA" id="ARBA00023004"/>
    </source>
</evidence>
<dbReference type="EC" id="1.14.11.2" evidence="5"/>
<comment type="cofactor">
    <cofactor evidence="1">
        <name>L-ascorbate</name>
        <dbReference type="ChEBI" id="CHEBI:38290"/>
    </cofactor>
</comment>
<dbReference type="Gene3D" id="1.25.40.10">
    <property type="entry name" value="Tetratricopeptide repeat domain"/>
    <property type="match status" value="1"/>
</dbReference>
<name>A0A8J1TWS5_OWEFU</name>
<keyword evidence="10" id="KW-0560">Oxidoreductase</keyword>
<dbReference type="GO" id="GO:0004656">
    <property type="term" value="F:procollagen-proline 4-dioxygenase activity"/>
    <property type="evidence" value="ECO:0007669"/>
    <property type="project" value="UniProtKB-EC"/>
</dbReference>
<feature type="non-terminal residue" evidence="13">
    <location>
        <position position="557"/>
    </location>
</feature>
<reference evidence="13" key="1">
    <citation type="submission" date="2022-03" db="EMBL/GenBank/DDBJ databases">
        <authorList>
            <person name="Martin C."/>
        </authorList>
    </citation>
    <scope>NUCLEOTIDE SEQUENCE</scope>
</reference>
<evidence type="ECO:0000256" key="12">
    <source>
        <dbReference type="ARBA" id="ARBA00023180"/>
    </source>
</evidence>
<dbReference type="InterPro" id="IPR044862">
    <property type="entry name" value="Pro_4_hyd_alph_FE2OG_OXY"/>
</dbReference>
<dbReference type="EMBL" id="CAIIXF020000010">
    <property type="protein sequence ID" value="CAH1796521.1"/>
    <property type="molecule type" value="Genomic_DNA"/>
</dbReference>
<accession>A0A8J1TWS5</accession>
<comment type="subcellular location">
    <subcellularLocation>
        <location evidence="3">Endoplasmic reticulum lumen</location>
    </subcellularLocation>
</comment>
<dbReference type="Pfam" id="PF08336">
    <property type="entry name" value="P4Ha_N"/>
    <property type="match status" value="1"/>
</dbReference>
<evidence type="ECO:0000256" key="10">
    <source>
        <dbReference type="ARBA" id="ARBA00023002"/>
    </source>
</evidence>
<dbReference type="PANTHER" id="PTHR10869">
    <property type="entry name" value="PROLYL 4-HYDROXYLASE ALPHA SUBUNIT"/>
    <property type="match status" value="1"/>
</dbReference>
<gene>
    <name evidence="13" type="ORF">OFUS_LOCUS20921</name>
</gene>
<organism evidence="13 14">
    <name type="scientific">Owenia fusiformis</name>
    <name type="common">Polychaete worm</name>
    <dbReference type="NCBI Taxonomy" id="6347"/>
    <lineage>
        <taxon>Eukaryota</taxon>
        <taxon>Metazoa</taxon>
        <taxon>Spiralia</taxon>
        <taxon>Lophotrochozoa</taxon>
        <taxon>Annelida</taxon>
        <taxon>Polychaeta</taxon>
        <taxon>Sedentaria</taxon>
        <taxon>Canalipalpata</taxon>
        <taxon>Sabellida</taxon>
        <taxon>Oweniida</taxon>
        <taxon>Oweniidae</taxon>
        <taxon>Owenia</taxon>
    </lineage>
</organism>
<evidence type="ECO:0000256" key="2">
    <source>
        <dbReference type="ARBA" id="ARBA00002035"/>
    </source>
</evidence>
<evidence type="ECO:0000256" key="9">
    <source>
        <dbReference type="ARBA" id="ARBA00022964"/>
    </source>
</evidence>
<dbReference type="InterPro" id="IPR045054">
    <property type="entry name" value="P4HA-like"/>
</dbReference>
<keyword evidence="14" id="KW-1185">Reference proteome</keyword>
<dbReference type="Pfam" id="PF13640">
    <property type="entry name" value="2OG-FeII_Oxy_3"/>
    <property type="match status" value="1"/>
</dbReference>
<dbReference type="GO" id="GO:0005788">
    <property type="term" value="C:endoplasmic reticulum lumen"/>
    <property type="evidence" value="ECO:0007669"/>
    <property type="project" value="UniProtKB-SubCell"/>
</dbReference>